<feature type="domain" description="HTH marR-type" evidence="5">
    <location>
        <begin position="58"/>
        <end position="212"/>
    </location>
</feature>
<comment type="caution">
    <text evidence="6">The sequence shown here is derived from an EMBL/GenBank/DDBJ whole genome shotgun (WGS) entry which is preliminary data.</text>
</comment>
<dbReference type="PANTHER" id="PTHR33164">
    <property type="entry name" value="TRANSCRIPTIONAL REGULATOR, MARR FAMILY"/>
    <property type="match status" value="1"/>
</dbReference>
<dbReference type="InterPro" id="IPR011991">
    <property type="entry name" value="ArsR-like_HTH"/>
</dbReference>
<keyword evidence="1" id="KW-0805">Transcription regulation</keyword>
<gene>
    <name evidence="6" type="ORF">DQ392_31130</name>
</gene>
<evidence type="ECO:0000313" key="7">
    <source>
        <dbReference type="Proteomes" id="UP000253507"/>
    </source>
</evidence>
<dbReference type="Pfam" id="PF12802">
    <property type="entry name" value="MarR_2"/>
    <property type="match status" value="1"/>
</dbReference>
<dbReference type="PROSITE" id="PS01117">
    <property type="entry name" value="HTH_MARR_1"/>
    <property type="match status" value="1"/>
</dbReference>
<evidence type="ECO:0000313" key="6">
    <source>
        <dbReference type="EMBL" id="RCG13750.1"/>
    </source>
</evidence>
<dbReference type="InterPro" id="IPR039422">
    <property type="entry name" value="MarR/SlyA-like"/>
</dbReference>
<accession>A0A367E933</accession>
<keyword evidence="3" id="KW-0804">Transcription</keyword>
<protein>
    <submittedName>
        <fullName evidence="6">MarR family transcriptional regulator</fullName>
    </submittedName>
</protein>
<evidence type="ECO:0000256" key="3">
    <source>
        <dbReference type="ARBA" id="ARBA00023163"/>
    </source>
</evidence>
<dbReference type="InterPro" id="IPR036390">
    <property type="entry name" value="WH_DNA-bd_sf"/>
</dbReference>
<evidence type="ECO:0000256" key="4">
    <source>
        <dbReference type="SAM" id="MobiDB-lite"/>
    </source>
</evidence>
<dbReference type="GO" id="GO:0006950">
    <property type="term" value="P:response to stress"/>
    <property type="evidence" value="ECO:0007669"/>
    <property type="project" value="TreeGrafter"/>
</dbReference>
<evidence type="ECO:0000256" key="2">
    <source>
        <dbReference type="ARBA" id="ARBA00023125"/>
    </source>
</evidence>
<dbReference type="OrthoDB" id="3237509at2"/>
<organism evidence="6 7">
    <name type="scientific">Streptomyces reniochalinae</name>
    <dbReference type="NCBI Taxonomy" id="2250578"/>
    <lineage>
        <taxon>Bacteria</taxon>
        <taxon>Bacillati</taxon>
        <taxon>Actinomycetota</taxon>
        <taxon>Actinomycetes</taxon>
        <taxon>Kitasatosporales</taxon>
        <taxon>Streptomycetaceae</taxon>
        <taxon>Streptomyces</taxon>
    </lineage>
</organism>
<dbReference type="AlphaFoldDB" id="A0A367E933"/>
<dbReference type="InterPro" id="IPR023187">
    <property type="entry name" value="Tscrpt_reg_MarR-type_CS"/>
</dbReference>
<dbReference type="Gene3D" id="1.10.10.10">
    <property type="entry name" value="Winged helix-like DNA-binding domain superfamily/Winged helix DNA-binding domain"/>
    <property type="match status" value="1"/>
</dbReference>
<dbReference type="PRINTS" id="PR00598">
    <property type="entry name" value="HTHMARR"/>
</dbReference>
<keyword evidence="2" id="KW-0238">DNA-binding</keyword>
<feature type="compositionally biased region" description="Basic and acidic residues" evidence="4">
    <location>
        <begin position="7"/>
        <end position="23"/>
    </location>
</feature>
<dbReference type="EMBL" id="QOIM01000047">
    <property type="protein sequence ID" value="RCG13750.1"/>
    <property type="molecule type" value="Genomic_DNA"/>
</dbReference>
<dbReference type="SUPFAM" id="SSF46785">
    <property type="entry name" value="Winged helix' DNA-binding domain"/>
    <property type="match status" value="1"/>
</dbReference>
<dbReference type="PROSITE" id="PS50995">
    <property type="entry name" value="HTH_MARR_2"/>
    <property type="match status" value="1"/>
</dbReference>
<reference evidence="6 7" key="1">
    <citation type="submission" date="2018-06" db="EMBL/GenBank/DDBJ databases">
        <title>Streptomyces reniochalinae sp. nov. and Streptomyces diacarnus sp. nov. from marine sponges.</title>
        <authorList>
            <person name="Li L."/>
        </authorList>
    </citation>
    <scope>NUCLEOTIDE SEQUENCE [LARGE SCALE GENOMIC DNA]</scope>
    <source>
        <strain evidence="6 7">LHW50302</strain>
    </source>
</reference>
<dbReference type="InterPro" id="IPR000835">
    <property type="entry name" value="HTH_MarR-typ"/>
</dbReference>
<keyword evidence="7" id="KW-1185">Reference proteome</keyword>
<dbReference type="GO" id="GO:0003677">
    <property type="term" value="F:DNA binding"/>
    <property type="evidence" value="ECO:0007669"/>
    <property type="project" value="UniProtKB-KW"/>
</dbReference>
<proteinExistence type="predicted"/>
<dbReference type="Proteomes" id="UP000253507">
    <property type="component" value="Unassembled WGS sequence"/>
</dbReference>
<name>A0A367E933_9ACTN</name>
<evidence type="ECO:0000259" key="5">
    <source>
        <dbReference type="PROSITE" id="PS50995"/>
    </source>
</evidence>
<sequence>MPEDAAPGERADANGGRAAERGRRTGGVPGLAGPERDGAVTEGSQGSRGSEGVEGSEGDVVARVLGQWQRVLPDLDTGPIGVIGRLTRCAALLRQASDAPLAHEGFSRPEFDILSALRREDRELSFGQLARETYASGTAVTKRVRTLEEKGLVVRRPDARDRRVAHLSLTDGGRQLVDRIMPEQVAYERSLLAGLGGERREQLAEVLGELLHLLEGREGAREARDAREARNVQGAREGS</sequence>
<feature type="region of interest" description="Disordered" evidence="4">
    <location>
        <begin position="1"/>
        <end position="57"/>
    </location>
</feature>
<dbReference type="GO" id="GO:0003700">
    <property type="term" value="F:DNA-binding transcription factor activity"/>
    <property type="evidence" value="ECO:0007669"/>
    <property type="project" value="InterPro"/>
</dbReference>
<evidence type="ECO:0000256" key="1">
    <source>
        <dbReference type="ARBA" id="ARBA00023015"/>
    </source>
</evidence>
<dbReference type="PANTHER" id="PTHR33164:SF104">
    <property type="entry name" value="TRANSCRIPTIONAL REGULATORY PROTEIN"/>
    <property type="match status" value="1"/>
</dbReference>
<dbReference type="InterPro" id="IPR036388">
    <property type="entry name" value="WH-like_DNA-bd_sf"/>
</dbReference>
<dbReference type="CDD" id="cd00090">
    <property type="entry name" value="HTH_ARSR"/>
    <property type="match status" value="1"/>
</dbReference>
<dbReference type="SMART" id="SM00347">
    <property type="entry name" value="HTH_MARR"/>
    <property type="match status" value="1"/>
</dbReference>